<dbReference type="Proteomes" id="UP001152797">
    <property type="component" value="Unassembled WGS sequence"/>
</dbReference>
<accession>A0A9P1BP32</accession>
<evidence type="ECO:0000256" key="1">
    <source>
        <dbReference type="SAM" id="MobiDB-lite"/>
    </source>
</evidence>
<gene>
    <name evidence="2" type="ORF">C1SCF055_LOCUS5071</name>
</gene>
<dbReference type="EMBL" id="CAMXCT020000303">
    <property type="protein sequence ID" value="CAL1130259.1"/>
    <property type="molecule type" value="Genomic_DNA"/>
</dbReference>
<dbReference type="EMBL" id="CAMXCT010000303">
    <property type="protein sequence ID" value="CAI3976884.1"/>
    <property type="molecule type" value="Genomic_DNA"/>
</dbReference>
<feature type="region of interest" description="Disordered" evidence="1">
    <location>
        <begin position="205"/>
        <end position="324"/>
    </location>
</feature>
<dbReference type="OrthoDB" id="448325at2759"/>
<keyword evidence="4" id="KW-1185">Reference proteome</keyword>
<protein>
    <submittedName>
        <fullName evidence="2">Uncharacterized protein</fullName>
    </submittedName>
</protein>
<feature type="compositionally biased region" description="Basic residues" evidence="1">
    <location>
        <begin position="514"/>
        <end position="523"/>
    </location>
</feature>
<evidence type="ECO:0000313" key="4">
    <source>
        <dbReference type="Proteomes" id="UP001152797"/>
    </source>
</evidence>
<feature type="compositionally biased region" description="Low complexity" evidence="1">
    <location>
        <begin position="213"/>
        <end position="288"/>
    </location>
</feature>
<evidence type="ECO:0000313" key="2">
    <source>
        <dbReference type="EMBL" id="CAI3976884.1"/>
    </source>
</evidence>
<feature type="non-terminal residue" evidence="2">
    <location>
        <position position="523"/>
    </location>
</feature>
<feature type="compositionally biased region" description="Low complexity" evidence="1">
    <location>
        <begin position="490"/>
        <end position="508"/>
    </location>
</feature>
<feature type="region of interest" description="Disordered" evidence="1">
    <location>
        <begin position="450"/>
        <end position="523"/>
    </location>
</feature>
<proteinExistence type="predicted"/>
<reference evidence="3" key="2">
    <citation type="submission" date="2024-04" db="EMBL/GenBank/DDBJ databases">
        <authorList>
            <person name="Chen Y."/>
            <person name="Shah S."/>
            <person name="Dougan E. K."/>
            <person name="Thang M."/>
            <person name="Chan C."/>
        </authorList>
    </citation>
    <scope>NUCLEOTIDE SEQUENCE [LARGE SCALE GENOMIC DNA]</scope>
</reference>
<organism evidence="2">
    <name type="scientific">Cladocopium goreaui</name>
    <dbReference type="NCBI Taxonomy" id="2562237"/>
    <lineage>
        <taxon>Eukaryota</taxon>
        <taxon>Sar</taxon>
        <taxon>Alveolata</taxon>
        <taxon>Dinophyceae</taxon>
        <taxon>Suessiales</taxon>
        <taxon>Symbiodiniaceae</taxon>
        <taxon>Cladocopium</taxon>
    </lineage>
</organism>
<comment type="caution">
    <text evidence="2">The sequence shown here is derived from an EMBL/GenBank/DDBJ whole genome shotgun (WGS) entry which is preliminary data.</text>
</comment>
<reference evidence="2" key="1">
    <citation type="submission" date="2022-10" db="EMBL/GenBank/DDBJ databases">
        <authorList>
            <person name="Chen Y."/>
            <person name="Dougan E. K."/>
            <person name="Chan C."/>
            <person name="Rhodes N."/>
            <person name="Thang M."/>
        </authorList>
    </citation>
    <scope>NUCLEOTIDE SEQUENCE</scope>
</reference>
<dbReference type="EMBL" id="CAMXCT030000303">
    <property type="protein sequence ID" value="CAL4764196.1"/>
    <property type="molecule type" value="Genomic_DNA"/>
</dbReference>
<dbReference type="AlphaFoldDB" id="A0A9P1BP32"/>
<evidence type="ECO:0000313" key="3">
    <source>
        <dbReference type="EMBL" id="CAL1130259.1"/>
    </source>
</evidence>
<name>A0A9P1BP32_9DINO</name>
<feature type="compositionally biased region" description="Basic and acidic residues" evidence="1">
    <location>
        <begin position="479"/>
        <end position="488"/>
    </location>
</feature>
<sequence>MTLSDVESAHGKGLLPEGFAPSDLDDATRSPGCQFLVQVGLWTSSFFEGHVDSLRDTLSLAQTACQGSALFDHMRPFFVDGVTYLDLVMKGKVKSEVHSPKPRQAAKRPLPLKDIPLQLNFDHPPAAADLDLTDWFVREDVKPLEEELERARQHPLFELFFVEAKARIAADGDDEDWCFGDFNGCPDGDLEDFLEFLRRQHGISEAPAELGQPPIEAAPKPADEAPPSADADPGQPPFEAAPKPADEAPPAAEADPGQPPFEAAPKPADEAPPAAEAEPGQPPFEAAPKLADEAPLGQPPEAAQQVAPCEADAPQGVPPGEAPAPVVTPDVANQGGIEGATALDYTVRPRGVDVLRRHFKKAGASTFEVERARALDHPLFSEFWKTKKAEGREIATWACATQEEVKRFQDLRGFLVWLHDKSGKSQTEGPDAVVAARLRGEDLEGLCKASADQAAADAEAVPPNQDFEETVAEPASAADVEKEFENKRVPSAPSSASASTAPTATPSAEPKPQPAKRRRMKAK</sequence>
<feature type="compositionally biased region" description="Low complexity" evidence="1">
    <location>
        <begin position="450"/>
        <end position="460"/>
    </location>
</feature>